<organism evidence="2 3">
    <name type="scientific">Ensete ventricosum</name>
    <name type="common">Abyssinian banana</name>
    <name type="synonym">Musa ensete</name>
    <dbReference type="NCBI Taxonomy" id="4639"/>
    <lineage>
        <taxon>Eukaryota</taxon>
        <taxon>Viridiplantae</taxon>
        <taxon>Streptophyta</taxon>
        <taxon>Embryophyta</taxon>
        <taxon>Tracheophyta</taxon>
        <taxon>Spermatophyta</taxon>
        <taxon>Magnoliopsida</taxon>
        <taxon>Liliopsida</taxon>
        <taxon>Zingiberales</taxon>
        <taxon>Musaceae</taxon>
        <taxon>Ensete</taxon>
    </lineage>
</organism>
<comment type="caution">
    <text evidence="2">The sequence shown here is derived from an EMBL/GenBank/DDBJ whole genome shotgun (WGS) entry which is preliminary data.</text>
</comment>
<name>A0A426YL96_ENSVE</name>
<sequence>MARVYFGALGILGRHPLHWVGRLGFLAEACGSCSHLGRRHPYLGRTAIGGAKEGIHLGSTLIGLGPKTPPNHSPKPHPKQPQNKPQKTAAFHLRSTHLSATQSPFIPSIIARISRCTTLLAAISAAIILDRSQQRSFAAKSYQQRSFAAIGLHSSPQQSFAANYLDRGQHRSEHDQQQSLALYCRCPPPQQPCTPLPVFLLLQPHPCCNQRHQQPRSRSAAVADITAALFFLHHHCCLPTQTSRLPSSDRYQPPEKIAASTTLQHHRRTPANVTATIFFLHHCCYPWLPSFTWRLHHRSPDIDAIRCLQPENCSYTLQSVYLIGWRSLCHDIGGLIRSQIGGFRDAYGC</sequence>
<dbReference type="AlphaFoldDB" id="A0A426YL96"/>
<gene>
    <name evidence="2" type="ORF">B296_00008295</name>
</gene>
<protein>
    <submittedName>
        <fullName evidence="2">Uncharacterized protein</fullName>
    </submittedName>
</protein>
<dbReference type="EMBL" id="AMZH03011668">
    <property type="protein sequence ID" value="RRT52447.1"/>
    <property type="molecule type" value="Genomic_DNA"/>
</dbReference>
<evidence type="ECO:0000313" key="2">
    <source>
        <dbReference type="EMBL" id="RRT52447.1"/>
    </source>
</evidence>
<evidence type="ECO:0000313" key="3">
    <source>
        <dbReference type="Proteomes" id="UP000287651"/>
    </source>
</evidence>
<proteinExistence type="predicted"/>
<feature type="region of interest" description="Disordered" evidence="1">
    <location>
        <begin position="60"/>
        <end position="88"/>
    </location>
</feature>
<dbReference type="Proteomes" id="UP000287651">
    <property type="component" value="Unassembled WGS sequence"/>
</dbReference>
<accession>A0A426YL96</accession>
<reference evidence="2 3" key="1">
    <citation type="journal article" date="2014" name="Agronomy (Basel)">
        <title>A Draft Genome Sequence for Ensete ventricosum, the Drought-Tolerant Tree Against Hunger.</title>
        <authorList>
            <person name="Harrison J."/>
            <person name="Moore K.A."/>
            <person name="Paszkiewicz K."/>
            <person name="Jones T."/>
            <person name="Grant M."/>
            <person name="Ambacheew D."/>
            <person name="Muzemil S."/>
            <person name="Studholme D.J."/>
        </authorList>
    </citation>
    <scope>NUCLEOTIDE SEQUENCE [LARGE SCALE GENOMIC DNA]</scope>
</reference>
<evidence type="ECO:0000256" key="1">
    <source>
        <dbReference type="SAM" id="MobiDB-lite"/>
    </source>
</evidence>